<evidence type="ECO:0000256" key="1">
    <source>
        <dbReference type="ARBA" id="ARBA00004167"/>
    </source>
</evidence>
<dbReference type="RefSeq" id="WP_034336226.1">
    <property type="nucleotide sequence ID" value="NZ_CAMXCH010000002.1"/>
</dbReference>
<evidence type="ECO:0000256" key="5">
    <source>
        <dbReference type="ARBA" id="ARBA00023136"/>
    </source>
</evidence>
<dbReference type="SUPFAM" id="SSF140478">
    <property type="entry name" value="LemA-like"/>
    <property type="match status" value="1"/>
</dbReference>
<dbReference type="InterPro" id="IPR007156">
    <property type="entry name" value="MamQ_LemA"/>
</dbReference>
<gene>
    <name evidence="7" type="ORF">R83534S58_LOCUS1122</name>
</gene>
<keyword evidence="8" id="KW-1185">Reference proteome</keyword>
<keyword evidence="3 6" id="KW-0812">Transmembrane</keyword>
<dbReference type="PANTHER" id="PTHR34478:SF2">
    <property type="entry name" value="MEMBRANE PROTEIN"/>
    <property type="match status" value="1"/>
</dbReference>
<comment type="subcellular location">
    <subcellularLocation>
        <location evidence="1">Membrane</location>
        <topology evidence="1">Single-pass membrane protein</topology>
    </subcellularLocation>
</comment>
<keyword evidence="4 6" id="KW-1133">Transmembrane helix</keyword>
<organism evidence="7 8">
    <name type="scientific">Commensalibacter papalotli</name>
    <name type="common">ex Botero et al. 2024</name>
    <dbReference type="NCBI Taxonomy" id="2972766"/>
    <lineage>
        <taxon>Bacteria</taxon>
        <taxon>Pseudomonadati</taxon>
        <taxon>Pseudomonadota</taxon>
        <taxon>Alphaproteobacteria</taxon>
        <taxon>Acetobacterales</taxon>
        <taxon>Acetobacteraceae</taxon>
    </lineage>
</organism>
<protein>
    <submittedName>
        <fullName evidence="7">Lipoprotein antigen LemA family (LemA) (PDB:2ETD) (PUBMED:14638756)</fullName>
    </submittedName>
</protein>
<comment type="similarity">
    <text evidence="2">Belongs to the LemA family.</text>
</comment>
<dbReference type="Gene3D" id="1.20.1440.20">
    <property type="entry name" value="LemA-like domain"/>
    <property type="match status" value="1"/>
</dbReference>
<evidence type="ECO:0000256" key="3">
    <source>
        <dbReference type="ARBA" id="ARBA00022692"/>
    </source>
</evidence>
<dbReference type="EMBL" id="CAMXCH010000002">
    <property type="protein sequence ID" value="CAI3940971.1"/>
    <property type="molecule type" value="Genomic_DNA"/>
</dbReference>
<evidence type="ECO:0000256" key="6">
    <source>
        <dbReference type="SAM" id="Phobius"/>
    </source>
</evidence>
<evidence type="ECO:0000313" key="7">
    <source>
        <dbReference type="EMBL" id="CAI3940971.1"/>
    </source>
</evidence>
<keyword evidence="5 6" id="KW-0472">Membrane</keyword>
<proteinExistence type="inferred from homology"/>
<comment type="caution">
    <text evidence="7">The sequence shown here is derived from an EMBL/GenBank/DDBJ whole genome shotgun (WGS) entry which is preliminary data.</text>
</comment>
<evidence type="ECO:0000313" key="8">
    <source>
        <dbReference type="Proteomes" id="UP001154272"/>
    </source>
</evidence>
<dbReference type="InterPro" id="IPR023353">
    <property type="entry name" value="LemA-like_dom_sf"/>
</dbReference>
<evidence type="ECO:0000256" key="2">
    <source>
        <dbReference type="ARBA" id="ARBA00008854"/>
    </source>
</evidence>
<dbReference type="Pfam" id="PF04011">
    <property type="entry name" value="LemA"/>
    <property type="match status" value="1"/>
</dbReference>
<name>A0ABN8W7B2_9PROT</name>
<accession>A0ABN8W7B2</accession>
<feature type="transmembrane region" description="Helical" evidence="6">
    <location>
        <begin position="6"/>
        <end position="24"/>
    </location>
</feature>
<evidence type="ECO:0000256" key="4">
    <source>
        <dbReference type="ARBA" id="ARBA00022989"/>
    </source>
</evidence>
<sequence length="200" mass="22287">MNITTVIIIAIAIIAIIILISIYNQLVRLKAQFKNAFSQIEVQLKRRYDLIPNLVETAKAYLKHESETLIKVTEARNRAVNALQNASTDPSNGQNIQALNKAEQNLNRNISGLNLQLEAYPDLKANTNIMQLSEEITSTENRVSYARQAYNDAVTAYNIALKTFPAVFIAPLVGHTAEGKLLDFEDTIQIQSAPKVNFNS</sequence>
<reference evidence="7" key="1">
    <citation type="submission" date="2022-10" db="EMBL/GenBank/DDBJ databases">
        <authorList>
            <person name="Botero Cardona J."/>
        </authorList>
    </citation>
    <scope>NUCLEOTIDE SEQUENCE</scope>
    <source>
        <strain evidence="7">R-83534</strain>
    </source>
</reference>
<dbReference type="Proteomes" id="UP001154272">
    <property type="component" value="Unassembled WGS sequence"/>
</dbReference>
<keyword evidence="7" id="KW-0449">Lipoprotein</keyword>
<dbReference type="PANTHER" id="PTHR34478">
    <property type="entry name" value="PROTEIN LEMA"/>
    <property type="match status" value="1"/>
</dbReference>